<dbReference type="SUPFAM" id="SSF52218">
    <property type="entry name" value="Flavoproteins"/>
    <property type="match status" value="1"/>
</dbReference>
<keyword evidence="1" id="KW-0285">Flavoprotein</keyword>
<dbReference type="PANTHER" id="PTHR19384">
    <property type="entry name" value="NITRIC OXIDE SYNTHASE-RELATED"/>
    <property type="match status" value="1"/>
</dbReference>
<sequence length="231" mass="25039">MPMDDVLVVYGSESNTAKTNIERIAKEWMARDGVNWKVCDVMEGNDAAALGLVHIASTYDAIVVATSSFRQGDAPANYDDFLEALYKGSVAMDPSGVRQVPLAGMQSAVLGFGDSRFDTYMNCPRLTDMLLEKCGTRRMAQRREIDVKLSKEDKATMMADWAEDVHGALQAKTKYSVPKVCEWTVPGNGQTFDKSLEYLPPPPPPEAAGPSPVVVVAALGAVLGVGYYCFA</sequence>
<gene>
    <name evidence="4" type="ORF">SO694_00059232</name>
</gene>
<dbReference type="PROSITE" id="PS50902">
    <property type="entry name" value="FLAVODOXIN_LIKE"/>
    <property type="match status" value="1"/>
</dbReference>
<keyword evidence="2" id="KW-1133">Transmembrane helix</keyword>
<dbReference type="InterPro" id="IPR008254">
    <property type="entry name" value="Flavodoxin/NO_synth"/>
</dbReference>
<evidence type="ECO:0000313" key="5">
    <source>
        <dbReference type="Proteomes" id="UP001363151"/>
    </source>
</evidence>
<evidence type="ECO:0000313" key="4">
    <source>
        <dbReference type="EMBL" id="KAK7241417.1"/>
    </source>
</evidence>
<evidence type="ECO:0000256" key="2">
    <source>
        <dbReference type="SAM" id="Phobius"/>
    </source>
</evidence>
<feature type="domain" description="Flavodoxin-like" evidence="3">
    <location>
        <begin position="6"/>
        <end position="166"/>
    </location>
</feature>
<dbReference type="EMBL" id="JBBJCI010000202">
    <property type="protein sequence ID" value="KAK7241417.1"/>
    <property type="molecule type" value="Genomic_DNA"/>
</dbReference>
<dbReference type="PRINTS" id="PR00369">
    <property type="entry name" value="FLAVODOXIN"/>
</dbReference>
<keyword evidence="2" id="KW-0472">Membrane</keyword>
<accession>A0ABR1FYX8</accession>
<reference evidence="4 5" key="1">
    <citation type="submission" date="2024-03" db="EMBL/GenBank/DDBJ databases">
        <title>Aureococcus anophagefferens CCMP1851 and Kratosvirus quantuckense: Draft genome of a second virus-susceptible host strain in the model system.</title>
        <authorList>
            <person name="Chase E."/>
            <person name="Truchon A.R."/>
            <person name="Schepens W."/>
            <person name="Wilhelm S.W."/>
        </authorList>
    </citation>
    <scope>NUCLEOTIDE SEQUENCE [LARGE SCALE GENOMIC DNA]</scope>
    <source>
        <strain evidence="4 5">CCMP1851</strain>
    </source>
</reference>
<proteinExistence type="predicted"/>
<dbReference type="InterPro" id="IPR029039">
    <property type="entry name" value="Flavoprotein-like_sf"/>
</dbReference>
<comment type="caution">
    <text evidence="4">The sequence shown here is derived from an EMBL/GenBank/DDBJ whole genome shotgun (WGS) entry which is preliminary data.</text>
</comment>
<keyword evidence="5" id="KW-1185">Reference proteome</keyword>
<dbReference type="Gene3D" id="3.40.50.360">
    <property type="match status" value="1"/>
</dbReference>
<evidence type="ECO:0000259" key="3">
    <source>
        <dbReference type="PROSITE" id="PS50902"/>
    </source>
</evidence>
<protein>
    <submittedName>
        <fullName evidence="4">Flavodoxin</fullName>
    </submittedName>
</protein>
<dbReference type="Pfam" id="PF00258">
    <property type="entry name" value="Flavodoxin_1"/>
    <property type="match status" value="1"/>
</dbReference>
<keyword evidence="2" id="KW-0812">Transmembrane</keyword>
<dbReference type="Proteomes" id="UP001363151">
    <property type="component" value="Unassembled WGS sequence"/>
</dbReference>
<evidence type="ECO:0000256" key="1">
    <source>
        <dbReference type="ARBA" id="ARBA00022630"/>
    </source>
</evidence>
<organism evidence="4 5">
    <name type="scientific">Aureococcus anophagefferens</name>
    <name type="common">Harmful bloom alga</name>
    <dbReference type="NCBI Taxonomy" id="44056"/>
    <lineage>
        <taxon>Eukaryota</taxon>
        <taxon>Sar</taxon>
        <taxon>Stramenopiles</taxon>
        <taxon>Ochrophyta</taxon>
        <taxon>Pelagophyceae</taxon>
        <taxon>Pelagomonadales</taxon>
        <taxon>Pelagomonadaceae</taxon>
        <taxon>Aureococcus</taxon>
    </lineage>
</organism>
<feature type="transmembrane region" description="Helical" evidence="2">
    <location>
        <begin position="211"/>
        <end position="230"/>
    </location>
</feature>
<name>A0ABR1FYX8_AURAN</name>
<dbReference type="InterPro" id="IPR001094">
    <property type="entry name" value="Flavdoxin-like"/>
</dbReference>